<name>A0A1W0X124_HYPEX</name>
<keyword evidence="3 4" id="KW-0472">Membrane</keyword>
<dbReference type="Pfam" id="PF04145">
    <property type="entry name" value="Ctr"/>
    <property type="match status" value="1"/>
</dbReference>
<dbReference type="GO" id="GO:0016020">
    <property type="term" value="C:membrane"/>
    <property type="evidence" value="ECO:0007669"/>
    <property type="project" value="UniProtKB-SubCell"/>
</dbReference>
<keyword evidence="4" id="KW-0813">Transport</keyword>
<dbReference type="OrthoDB" id="161814at2759"/>
<keyword evidence="4" id="KW-0406">Ion transport</keyword>
<evidence type="ECO:0000256" key="3">
    <source>
        <dbReference type="ARBA" id="ARBA00023136"/>
    </source>
</evidence>
<gene>
    <name evidence="5" type="ORF">BV898_04916</name>
</gene>
<dbReference type="InterPro" id="IPR007274">
    <property type="entry name" value="Cop_transporter"/>
</dbReference>
<keyword evidence="4" id="KW-0186">Copper</keyword>
<keyword evidence="4" id="KW-0187">Copper transport</keyword>
<accession>A0A1W0X124</accession>
<dbReference type="AlphaFoldDB" id="A0A1W0X124"/>
<dbReference type="PANTHER" id="PTHR12483:SF115">
    <property type="entry name" value="COPPER TRANSPORT PROTEIN"/>
    <property type="match status" value="1"/>
</dbReference>
<feature type="transmembrane region" description="Helical" evidence="4">
    <location>
        <begin position="198"/>
        <end position="217"/>
    </location>
</feature>
<dbReference type="PANTHER" id="PTHR12483">
    <property type="entry name" value="SOLUTE CARRIER FAMILY 31 COPPER TRANSPORTERS"/>
    <property type="match status" value="1"/>
</dbReference>
<keyword evidence="6" id="KW-1185">Reference proteome</keyword>
<evidence type="ECO:0000256" key="4">
    <source>
        <dbReference type="RuleBase" id="RU367022"/>
    </source>
</evidence>
<comment type="similarity">
    <text evidence="4">Belongs to the copper transporter (Ctr) (TC 1.A.56) family. SLC31A subfamily.</text>
</comment>
<organism evidence="5 6">
    <name type="scientific">Hypsibius exemplaris</name>
    <name type="common">Freshwater tardigrade</name>
    <dbReference type="NCBI Taxonomy" id="2072580"/>
    <lineage>
        <taxon>Eukaryota</taxon>
        <taxon>Metazoa</taxon>
        <taxon>Ecdysozoa</taxon>
        <taxon>Tardigrada</taxon>
        <taxon>Eutardigrada</taxon>
        <taxon>Parachela</taxon>
        <taxon>Hypsibioidea</taxon>
        <taxon>Hypsibiidae</taxon>
        <taxon>Hypsibius</taxon>
    </lineage>
</organism>
<keyword evidence="1 4" id="KW-0812">Transmembrane</keyword>
<sequence length="236" mass="26557">MRLKKVACIRAALIFSTALVIYHCYYRYYRTIGASRAAAMNLDHASHHDAASHASQPVARNATIHANLKMDMEMMPMYFNVDFPAHILFKLWAPKNDGEMVGAVIAVFFMAVSFEALKKGRKFLYVLEAQRRNALIREGELPSALGGAVSSAPPSLSQRDVCRGMVRGMFRPFHLLQTLLQGVQFVLGYFLMLSAMTFSVWLFLGMVFGTMVGYFLFHWSPVSGNGYSSFHDDHCH</sequence>
<protein>
    <recommendedName>
        <fullName evidence="4">Copper transport protein</fullName>
    </recommendedName>
</protein>
<evidence type="ECO:0000313" key="5">
    <source>
        <dbReference type="EMBL" id="OQV21155.1"/>
    </source>
</evidence>
<feature type="transmembrane region" description="Helical" evidence="4">
    <location>
        <begin position="173"/>
        <end position="192"/>
    </location>
</feature>
<dbReference type="EMBL" id="MTYJ01000025">
    <property type="protein sequence ID" value="OQV21155.1"/>
    <property type="molecule type" value="Genomic_DNA"/>
</dbReference>
<evidence type="ECO:0000256" key="1">
    <source>
        <dbReference type="ARBA" id="ARBA00022692"/>
    </source>
</evidence>
<feature type="transmembrane region" description="Helical" evidence="4">
    <location>
        <begin position="100"/>
        <end position="117"/>
    </location>
</feature>
<comment type="subcellular location">
    <subcellularLocation>
        <location evidence="4">Membrane</location>
        <topology evidence="4">Multi-pass membrane protein</topology>
    </subcellularLocation>
</comment>
<dbReference type="Proteomes" id="UP000192578">
    <property type="component" value="Unassembled WGS sequence"/>
</dbReference>
<feature type="transmembrane region" description="Helical" evidence="4">
    <location>
        <begin position="7"/>
        <end position="28"/>
    </location>
</feature>
<comment type="caution">
    <text evidence="5">The sequence shown here is derived from an EMBL/GenBank/DDBJ whole genome shotgun (WGS) entry which is preliminary data.</text>
</comment>
<reference evidence="6" key="1">
    <citation type="submission" date="2017-01" db="EMBL/GenBank/DDBJ databases">
        <title>Comparative genomics of anhydrobiosis in the tardigrade Hypsibius dujardini.</title>
        <authorList>
            <person name="Yoshida Y."/>
            <person name="Koutsovoulos G."/>
            <person name="Laetsch D."/>
            <person name="Stevens L."/>
            <person name="Kumar S."/>
            <person name="Horikawa D."/>
            <person name="Ishino K."/>
            <person name="Komine S."/>
            <person name="Tomita M."/>
            <person name="Blaxter M."/>
            <person name="Arakawa K."/>
        </authorList>
    </citation>
    <scope>NUCLEOTIDE SEQUENCE [LARGE SCALE GENOMIC DNA]</scope>
    <source>
        <strain evidence="6">Z151</strain>
    </source>
</reference>
<evidence type="ECO:0000313" key="6">
    <source>
        <dbReference type="Proteomes" id="UP000192578"/>
    </source>
</evidence>
<dbReference type="GO" id="GO:0005375">
    <property type="term" value="F:copper ion transmembrane transporter activity"/>
    <property type="evidence" value="ECO:0007669"/>
    <property type="project" value="UniProtKB-UniRule"/>
</dbReference>
<keyword evidence="2 4" id="KW-1133">Transmembrane helix</keyword>
<proteinExistence type="inferred from homology"/>
<evidence type="ECO:0000256" key="2">
    <source>
        <dbReference type="ARBA" id="ARBA00022989"/>
    </source>
</evidence>
<comment type="caution">
    <text evidence="4">Lacks conserved residue(s) required for the propagation of feature annotation.</text>
</comment>